<evidence type="ECO:0000313" key="1">
    <source>
        <dbReference type="EMBL" id="AXY72873.1"/>
    </source>
</evidence>
<dbReference type="OrthoDB" id="678757at2"/>
<protein>
    <submittedName>
        <fullName evidence="1">Uncharacterized protein</fullName>
    </submittedName>
</protein>
<proteinExistence type="predicted"/>
<gene>
    <name evidence="1" type="ORF">D3H65_02320</name>
</gene>
<name>A0A3B7MHU3_9BACT</name>
<sequence>MERLTNVGLIEGTSPAGTFKTDTLGNRHGFHLKKVMVPNGSPEIIKLHYPQSEIVYDKRAIMEDSTIDLIVISGAAKNDLDLVAEVLQTGKHVRLV</sequence>
<dbReference type="AlphaFoldDB" id="A0A3B7MHU3"/>
<dbReference type="EMBL" id="CP032157">
    <property type="protein sequence ID" value="AXY72873.1"/>
    <property type="molecule type" value="Genomic_DNA"/>
</dbReference>
<accession>A0A3B7MHU3</accession>
<reference evidence="1 2" key="1">
    <citation type="submission" date="2018-09" db="EMBL/GenBank/DDBJ databases">
        <title>Genome sequencing of strain 6GH32-13.</title>
        <authorList>
            <person name="Weon H.-Y."/>
            <person name="Heo J."/>
            <person name="Kwon S.-W."/>
        </authorList>
    </citation>
    <scope>NUCLEOTIDE SEQUENCE [LARGE SCALE GENOMIC DNA]</scope>
    <source>
        <strain evidence="1 2">5GH32-13</strain>
    </source>
</reference>
<dbReference type="Proteomes" id="UP000263900">
    <property type="component" value="Chromosome"/>
</dbReference>
<evidence type="ECO:0000313" key="2">
    <source>
        <dbReference type="Proteomes" id="UP000263900"/>
    </source>
</evidence>
<organism evidence="1 2">
    <name type="scientific">Paraflavitalea soli</name>
    <dbReference type="NCBI Taxonomy" id="2315862"/>
    <lineage>
        <taxon>Bacteria</taxon>
        <taxon>Pseudomonadati</taxon>
        <taxon>Bacteroidota</taxon>
        <taxon>Chitinophagia</taxon>
        <taxon>Chitinophagales</taxon>
        <taxon>Chitinophagaceae</taxon>
        <taxon>Paraflavitalea</taxon>
    </lineage>
</organism>
<keyword evidence="2" id="KW-1185">Reference proteome</keyword>
<dbReference type="Gene3D" id="3.40.50.720">
    <property type="entry name" value="NAD(P)-binding Rossmann-like Domain"/>
    <property type="match status" value="1"/>
</dbReference>
<dbReference type="RefSeq" id="WP_119048711.1">
    <property type="nucleotide sequence ID" value="NZ_CP032157.1"/>
</dbReference>
<dbReference type="KEGG" id="pseg:D3H65_02320"/>